<accession>A0A0M4EIS1</accession>
<keyword evidence="2" id="KW-1185">Reference proteome</keyword>
<gene>
    <name evidence="1" type="ORF">Dbus_chr3Lg980</name>
</gene>
<dbReference type="AlphaFoldDB" id="A0A0M4EIS1"/>
<reference evidence="1 2" key="1">
    <citation type="submission" date="2015-08" db="EMBL/GenBank/DDBJ databases">
        <title>Ancestral chromatin configuration constrains chromatin evolution on differentiating sex chromosomes in Drosophila.</title>
        <authorList>
            <person name="Zhou Q."/>
            <person name="Bachtrog D."/>
        </authorList>
    </citation>
    <scope>NUCLEOTIDE SEQUENCE [LARGE SCALE GENOMIC DNA]</scope>
    <source>
        <tissue evidence="1">Whole larvae</tissue>
    </source>
</reference>
<dbReference type="EMBL" id="CP012525">
    <property type="protein sequence ID" value="ALC43814.1"/>
    <property type="molecule type" value="Genomic_DNA"/>
</dbReference>
<organism evidence="1 2">
    <name type="scientific">Drosophila busckii</name>
    <name type="common">Fruit fly</name>
    <dbReference type="NCBI Taxonomy" id="30019"/>
    <lineage>
        <taxon>Eukaryota</taxon>
        <taxon>Metazoa</taxon>
        <taxon>Ecdysozoa</taxon>
        <taxon>Arthropoda</taxon>
        <taxon>Hexapoda</taxon>
        <taxon>Insecta</taxon>
        <taxon>Pterygota</taxon>
        <taxon>Neoptera</taxon>
        <taxon>Endopterygota</taxon>
        <taxon>Diptera</taxon>
        <taxon>Brachycera</taxon>
        <taxon>Muscomorpha</taxon>
        <taxon>Ephydroidea</taxon>
        <taxon>Drosophilidae</taxon>
        <taxon>Drosophila</taxon>
    </lineage>
</organism>
<sequence length="74" mass="8331">MVVENTYNTNAVVLSEKTSFTGAVVNLRKLLKTVKAIFKHTKASNNPSNEITATHSCMTEEEYQNWLNEQVEGK</sequence>
<dbReference type="OMA" id="HTCHTEE"/>
<dbReference type="Proteomes" id="UP000494163">
    <property type="component" value="Chromosome 3L"/>
</dbReference>
<evidence type="ECO:0000313" key="2">
    <source>
        <dbReference type="Proteomes" id="UP000494163"/>
    </source>
</evidence>
<protein>
    <submittedName>
        <fullName evidence="1">BobA</fullName>
    </submittedName>
</protein>
<dbReference type="OrthoDB" id="8067747at2759"/>
<evidence type="ECO:0000313" key="1">
    <source>
        <dbReference type="EMBL" id="ALC43814.1"/>
    </source>
</evidence>
<name>A0A0M4EIS1_DROBS</name>
<proteinExistence type="predicted"/>